<dbReference type="InterPro" id="IPR001639">
    <property type="entry name" value="T2SS_protein-GspC"/>
</dbReference>
<keyword evidence="4" id="KW-1003">Cell membrane</keyword>
<evidence type="ECO:0000256" key="8">
    <source>
        <dbReference type="ARBA" id="ARBA00022989"/>
    </source>
</evidence>
<reference evidence="12 13" key="1">
    <citation type="submission" date="2017-02" db="EMBL/GenBank/DDBJ databases">
        <title>Pseudoalteromonas ulvae TC14 Genome.</title>
        <authorList>
            <person name="Molmeret M."/>
        </authorList>
    </citation>
    <scope>NUCLEOTIDE SEQUENCE [LARGE SCALE GENOMIC DNA]</scope>
    <source>
        <strain evidence="12">TC14</strain>
    </source>
</reference>
<evidence type="ECO:0000256" key="7">
    <source>
        <dbReference type="ARBA" id="ARBA00022927"/>
    </source>
</evidence>
<dbReference type="NCBIfam" id="TIGR01713">
    <property type="entry name" value="typeII_sec_gspC"/>
    <property type="match status" value="1"/>
</dbReference>
<evidence type="ECO:0000259" key="11">
    <source>
        <dbReference type="Pfam" id="PF11356"/>
    </source>
</evidence>
<gene>
    <name evidence="12" type="ORF">B1199_14625</name>
</gene>
<keyword evidence="8 10" id="KW-1133">Transmembrane helix</keyword>
<dbReference type="OrthoDB" id="1491375at2"/>
<evidence type="ECO:0000256" key="6">
    <source>
        <dbReference type="ARBA" id="ARBA00022692"/>
    </source>
</evidence>
<protein>
    <submittedName>
        <fullName evidence="12">Type II secretion system protein GspC</fullName>
    </submittedName>
</protein>
<evidence type="ECO:0000313" key="12">
    <source>
        <dbReference type="EMBL" id="OUL57397.1"/>
    </source>
</evidence>
<dbReference type="GO" id="GO:0015628">
    <property type="term" value="P:protein secretion by the type II secretion system"/>
    <property type="evidence" value="ECO:0007669"/>
    <property type="project" value="InterPro"/>
</dbReference>
<comment type="subcellular location">
    <subcellularLocation>
        <location evidence="1">Cell inner membrane</location>
    </subcellularLocation>
</comment>
<keyword evidence="6 10" id="KW-0812">Transmembrane</keyword>
<dbReference type="EMBL" id="MWPV01000004">
    <property type="protein sequence ID" value="OUL57397.1"/>
    <property type="molecule type" value="Genomic_DNA"/>
</dbReference>
<evidence type="ECO:0000256" key="9">
    <source>
        <dbReference type="ARBA" id="ARBA00023136"/>
    </source>
</evidence>
<dbReference type="Pfam" id="PF11356">
    <property type="entry name" value="T2SSC"/>
    <property type="match status" value="1"/>
</dbReference>
<organism evidence="12 13">
    <name type="scientific">Pseudoalteromonas ulvae</name>
    <dbReference type="NCBI Taxonomy" id="107327"/>
    <lineage>
        <taxon>Bacteria</taxon>
        <taxon>Pseudomonadati</taxon>
        <taxon>Pseudomonadota</taxon>
        <taxon>Gammaproteobacteria</taxon>
        <taxon>Alteromonadales</taxon>
        <taxon>Pseudoalteromonadaceae</taxon>
        <taxon>Pseudoalteromonas</taxon>
    </lineage>
</organism>
<dbReference type="RefSeq" id="WP_086744854.1">
    <property type="nucleotide sequence ID" value="NZ_MWPV01000004.1"/>
</dbReference>
<evidence type="ECO:0000256" key="1">
    <source>
        <dbReference type="ARBA" id="ARBA00004533"/>
    </source>
</evidence>
<evidence type="ECO:0000256" key="2">
    <source>
        <dbReference type="ARBA" id="ARBA00007986"/>
    </source>
</evidence>
<dbReference type="AlphaFoldDB" id="A0A244CP47"/>
<dbReference type="GO" id="GO:0005886">
    <property type="term" value="C:plasma membrane"/>
    <property type="evidence" value="ECO:0007669"/>
    <property type="project" value="UniProtKB-SubCell"/>
</dbReference>
<feature type="domain" description="Type II secretion system protein GspC N-terminal" evidence="11">
    <location>
        <begin position="28"/>
        <end position="167"/>
    </location>
</feature>
<dbReference type="InterPro" id="IPR036034">
    <property type="entry name" value="PDZ_sf"/>
</dbReference>
<keyword evidence="3" id="KW-0813">Transport</keyword>
<sequence length="311" mass="34101">MQVKLEQLKKLVAKLPEQKISQSVVVIILIYLAFLAAKFVWLVVPTPAKGPVISPPQASLSSSTSAFNSRSVTDQNLFGSVSAKPVVKVEQPKVINNAPETRLSISLTGVVAVNLDDQAGLAIIESQGAQETYQSGDVVKGTRAQVKQVFADRVILQVNSGFETLMLDGIEFSKTLASTRHQDAPRSRLTPVEDDDMRVIEPTEDEGVQEELRETRDEILDEPGKLFEYLQVSPERNGGELVGYRLRPGKDPELFNRMGLQANDLATSINGYALTDMKQAMTAINELRSATSASITIERDGEQIDVQFSLE</sequence>
<dbReference type="Gene3D" id="2.30.30.830">
    <property type="match status" value="1"/>
</dbReference>
<accession>A0A244CP47</accession>
<evidence type="ECO:0000256" key="5">
    <source>
        <dbReference type="ARBA" id="ARBA00022519"/>
    </source>
</evidence>
<evidence type="ECO:0000256" key="3">
    <source>
        <dbReference type="ARBA" id="ARBA00022448"/>
    </source>
</evidence>
<dbReference type="SUPFAM" id="SSF50156">
    <property type="entry name" value="PDZ domain-like"/>
    <property type="match status" value="1"/>
</dbReference>
<comment type="similarity">
    <text evidence="2">Belongs to the GSP C family.</text>
</comment>
<feature type="transmembrane region" description="Helical" evidence="10">
    <location>
        <begin position="20"/>
        <end position="44"/>
    </location>
</feature>
<dbReference type="GO" id="GO:0015627">
    <property type="term" value="C:type II protein secretion system complex"/>
    <property type="evidence" value="ECO:0007669"/>
    <property type="project" value="InterPro"/>
</dbReference>
<keyword evidence="9 10" id="KW-0472">Membrane</keyword>
<evidence type="ECO:0000256" key="10">
    <source>
        <dbReference type="SAM" id="Phobius"/>
    </source>
</evidence>
<comment type="caution">
    <text evidence="12">The sequence shown here is derived from an EMBL/GenBank/DDBJ whole genome shotgun (WGS) entry which is preliminary data.</text>
</comment>
<keyword evidence="7" id="KW-0653">Protein transport</keyword>
<keyword evidence="5" id="KW-0997">Cell inner membrane</keyword>
<evidence type="ECO:0000313" key="13">
    <source>
        <dbReference type="Proteomes" id="UP000194841"/>
    </source>
</evidence>
<dbReference type="Proteomes" id="UP000194841">
    <property type="component" value="Unassembled WGS sequence"/>
</dbReference>
<dbReference type="InterPro" id="IPR024961">
    <property type="entry name" value="T2SS_GspC_N"/>
</dbReference>
<keyword evidence="13" id="KW-1185">Reference proteome</keyword>
<dbReference type="Gene3D" id="2.30.42.10">
    <property type="match status" value="1"/>
</dbReference>
<name>A0A244CP47_PSEDV</name>
<proteinExistence type="inferred from homology"/>
<evidence type="ECO:0000256" key="4">
    <source>
        <dbReference type="ARBA" id="ARBA00022475"/>
    </source>
</evidence>